<dbReference type="InterPro" id="IPR051126">
    <property type="entry name" value="Thiosulfate_sulfurtransferase"/>
</dbReference>
<keyword evidence="7" id="KW-1185">Reference proteome</keyword>
<dbReference type="EC" id="2.8.1.1" evidence="1"/>
<accession>A0ABR7EZT4</accession>
<protein>
    <recommendedName>
        <fullName evidence="1">thiosulfate sulfurtransferase</fullName>
        <ecNumber evidence="1">2.8.1.1</ecNumber>
    </recommendedName>
</protein>
<dbReference type="SMART" id="SM00450">
    <property type="entry name" value="RHOD"/>
    <property type="match status" value="2"/>
</dbReference>
<proteinExistence type="predicted"/>
<dbReference type="PROSITE" id="PS51257">
    <property type="entry name" value="PROKAR_LIPOPROTEIN"/>
    <property type="match status" value="1"/>
</dbReference>
<comment type="catalytic activity">
    <reaction evidence="3">
        <text>thiosulfate + hydrogen cyanide = thiocyanate + sulfite + 2 H(+)</text>
        <dbReference type="Rhea" id="RHEA:16881"/>
        <dbReference type="ChEBI" id="CHEBI:15378"/>
        <dbReference type="ChEBI" id="CHEBI:17359"/>
        <dbReference type="ChEBI" id="CHEBI:18022"/>
        <dbReference type="ChEBI" id="CHEBI:18407"/>
        <dbReference type="ChEBI" id="CHEBI:33542"/>
        <dbReference type="EC" id="2.8.1.1"/>
    </reaction>
</comment>
<sequence length="312" mass="34746">MKKFIRCMGVGLLAMMLVVGCGSKAKGVSDDDLVSKDSFKGEYLITAKEAKKLMGDDNVIFLDCRGEKYSNKETIKGAAATSWQALGTCEDKYGKQGDENWGKVPQPVELSKKLSNLGLDPNKEIVLLGETLGGWGEDARVLWELRVAGYTNLKMVDGGYEALVNAGAETQKGPSKLDKVDVKIDKLDMTHDMETEELQKNYKDYKIVDVRTDEEYEGAKKYNEAKGGHLPGAIHIRYTDLFREDGTLRSQADIDKMLKDAGISKDDKIVTYCTGGIRSAYMQLVLEMAGCKNTWNYDQSFWRWAVVGDVEK</sequence>
<comment type="caution">
    <text evidence="6">The sequence shown here is derived from an EMBL/GenBank/DDBJ whole genome shotgun (WGS) entry which is preliminary data.</text>
</comment>
<reference evidence="6 7" key="1">
    <citation type="submission" date="2020-08" db="EMBL/GenBank/DDBJ databases">
        <title>Genome public.</title>
        <authorList>
            <person name="Liu C."/>
            <person name="Sun Q."/>
        </authorList>
    </citation>
    <scope>NUCLEOTIDE SEQUENCE [LARGE SCALE GENOMIC DNA]</scope>
    <source>
        <strain evidence="6 7">NSJ-36</strain>
    </source>
</reference>
<gene>
    <name evidence="6" type="ORF">H8S07_12355</name>
</gene>
<dbReference type="SUPFAM" id="SSF52821">
    <property type="entry name" value="Rhodanese/Cell cycle control phosphatase"/>
    <property type="match status" value="2"/>
</dbReference>
<feature type="chain" id="PRO_5046146970" description="thiosulfate sulfurtransferase" evidence="4">
    <location>
        <begin position="26"/>
        <end position="312"/>
    </location>
</feature>
<dbReference type="EMBL" id="JACOOY010000018">
    <property type="protein sequence ID" value="MBC5666030.1"/>
    <property type="molecule type" value="Genomic_DNA"/>
</dbReference>
<name>A0ABR7EZT4_9FIRM</name>
<keyword evidence="4" id="KW-0732">Signal</keyword>
<evidence type="ECO:0000313" key="6">
    <source>
        <dbReference type="EMBL" id="MBC5666030.1"/>
    </source>
</evidence>
<evidence type="ECO:0000256" key="3">
    <source>
        <dbReference type="ARBA" id="ARBA00047549"/>
    </source>
</evidence>
<evidence type="ECO:0000256" key="2">
    <source>
        <dbReference type="ARBA" id="ARBA00022737"/>
    </source>
</evidence>
<dbReference type="Pfam" id="PF00581">
    <property type="entry name" value="Rhodanese"/>
    <property type="match status" value="2"/>
</dbReference>
<dbReference type="Proteomes" id="UP000647235">
    <property type="component" value="Unassembled WGS sequence"/>
</dbReference>
<dbReference type="InterPro" id="IPR036873">
    <property type="entry name" value="Rhodanese-like_dom_sf"/>
</dbReference>
<evidence type="ECO:0000256" key="1">
    <source>
        <dbReference type="ARBA" id="ARBA00012245"/>
    </source>
</evidence>
<dbReference type="PANTHER" id="PTHR43855:SF1">
    <property type="entry name" value="THIOSULFATE SULFURTRANSFERASE"/>
    <property type="match status" value="1"/>
</dbReference>
<dbReference type="PROSITE" id="PS50206">
    <property type="entry name" value="RHODANESE_3"/>
    <property type="match status" value="2"/>
</dbReference>
<dbReference type="Gene3D" id="3.40.250.10">
    <property type="entry name" value="Rhodanese-like domain"/>
    <property type="match status" value="2"/>
</dbReference>
<dbReference type="PANTHER" id="PTHR43855">
    <property type="entry name" value="THIOSULFATE SULFURTRANSFERASE"/>
    <property type="match status" value="1"/>
</dbReference>
<evidence type="ECO:0000256" key="4">
    <source>
        <dbReference type="SAM" id="SignalP"/>
    </source>
</evidence>
<feature type="domain" description="Rhodanese" evidence="5">
    <location>
        <begin position="55"/>
        <end position="172"/>
    </location>
</feature>
<evidence type="ECO:0000259" key="5">
    <source>
        <dbReference type="PROSITE" id="PS50206"/>
    </source>
</evidence>
<feature type="domain" description="Rhodanese" evidence="5">
    <location>
        <begin position="201"/>
        <end position="312"/>
    </location>
</feature>
<dbReference type="InterPro" id="IPR001763">
    <property type="entry name" value="Rhodanese-like_dom"/>
</dbReference>
<organism evidence="6 7">
    <name type="scientific">Dorea hominis</name>
    <dbReference type="NCBI Taxonomy" id="2763040"/>
    <lineage>
        <taxon>Bacteria</taxon>
        <taxon>Bacillati</taxon>
        <taxon>Bacillota</taxon>
        <taxon>Clostridia</taxon>
        <taxon>Lachnospirales</taxon>
        <taxon>Lachnospiraceae</taxon>
        <taxon>Dorea</taxon>
    </lineage>
</organism>
<feature type="signal peptide" evidence="4">
    <location>
        <begin position="1"/>
        <end position="25"/>
    </location>
</feature>
<dbReference type="RefSeq" id="WP_186856115.1">
    <property type="nucleotide sequence ID" value="NZ_JACOOY010000018.1"/>
</dbReference>
<keyword evidence="2" id="KW-0677">Repeat</keyword>
<evidence type="ECO:0000313" key="7">
    <source>
        <dbReference type="Proteomes" id="UP000647235"/>
    </source>
</evidence>